<dbReference type="RefSeq" id="WP_311613865.1">
    <property type="nucleotide sequence ID" value="NZ_JAVRFI010000019.1"/>
</dbReference>
<evidence type="ECO:0000256" key="1">
    <source>
        <dbReference type="SAM" id="Phobius"/>
    </source>
</evidence>
<proteinExistence type="predicted"/>
<dbReference type="EMBL" id="JAVRFI010000019">
    <property type="protein sequence ID" value="MDT0452389.1"/>
    <property type="molecule type" value="Genomic_DNA"/>
</dbReference>
<keyword evidence="1" id="KW-1133">Transmembrane helix</keyword>
<keyword evidence="1" id="KW-0812">Transmembrane</keyword>
<evidence type="ECO:0000313" key="2">
    <source>
        <dbReference type="EMBL" id="MDT0452389.1"/>
    </source>
</evidence>
<accession>A0ABU2SVK0</accession>
<gene>
    <name evidence="2" type="ORF">RM609_25355</name>
</gene>
<protein>
    <submittedName>
        <fullName evidence="2">Uncharacterized protein</fullName>
    </submittedName>
</protein>
<dbReference type="Proteomes" id="UP001180531">
    <property type="component" value="Unassembled WGS sequence"/>
</dbReference>
<sequence length="73" mass="7983">MCRNERREHGVLAAVNRAITCCGCAVIAPVVLATAWLVLGTMLPEKVFWYPIWLAAVVWNGRDGNGGISGLWE</sequence>
<comment type="caution">
    <text evidence="2">The sequence shown here is derived from an EMBL/GenBank/DDBJ whole genome shotgun (WGS) entry which is preliminary data.</text>
</comment>
<reference evidence="2" key="1">
    <citation type="submission" date="2024-05" db="EMBL/GenBank/DDBJ databases">
        <title>30 novel species of actinomycetes from the DSMZ collection.</title>
        <authorList>
            <person name="Nouioui I."/>
        </authorList>
    </citation>
    <scope>NUCLEOTIDE SEQUENCE</scope>
    <source>
        <strain evidence="2">DSM 40473</strain>
    </source>
</reference>
<organism evidence="2 3">
    <name type="scientific">Streptomyces hesseae</name>
    <dbReference type="NCBI Taxonomy" id="3075519"/>
    <lineage>
        <taxon>Bacteria</taxon>
        <taxon>Bacillati</taxon>
        <taxon>Actinomycetota</taxon>
        <taxon>Actinomycetes</taxon>
        <taxon>Kitasatosporales</taxon>
        <taxon>Streptomycetaceae</taxon>
        <taxon>Streptomyces</taxon>
    </lineage>
</organism>
<feature type="transmembrane region" description="Helical" evidence="1">
    <location>
        <begin position="12"/>
        <end position="39"/>
    </location>
</feature>
<name>A0ABU2SVK0_9ACTN</name>
<keyword evidence="3" id="KW-1185">Reference proteome</keyword>
<evidence type="ECO:0000313" key="3">
    <source>
        <dbReference type="Proteomes" id="UP001180531"/>
    </source>
</evidence>
<keyword evidence="1" id="KW-0472">Membrane</keyword>